<dbReference type="EMBL" id="MVFC01000030">
    <property type="protein sequence ID" value="OON73831.1"/>
    <property type="molecule type" value="Genomic_DNA"/>
</dbReference>
<keyword evidence="2" id="KW-1185">Reference proteome</keyword>
<evidence type="ECO:0000313" key="2">
    <source>
        <dbReference type="Proteomes" id="UP000190539"/>
    </source>
</evidence>
<proteinExistence type="predicted"/>
<evidence type="ECO:0000313" key="1">
    <source>
        <dbReference type="EMBL" id="OON73831.1"/>
    </source>
</evidence>
<accession>A0A1V4A2D3</accession>
<dbReference type="AlphaFoldDB" id="A0A1V4A2D3"/>
<dbReference type="STRING" id="83656.B1H18_26565"/>
<sequence>MDEAARSTSMALVEEAWRSGRAAPLVIADAGTDSPVGIINLRFRDDDLATIRGLSTLREVRREVVVRTGPGGLLPPGPARTFPLPGADLPPVYGCS</sequence>
<name>A0A1V4A2D3_9ACTN</name>
<dbReference type="OrthoDB" id="9795188at2"/>
<protein>
    <submittedName>
        <fullName evidence="1">Uncharacterized protein</fullName>
    </submittedName>
</protein>
<reference evidence="1 2" key="1">
    <citation type="submission" date="2017-02" db="EMBL/GenBank/DDBJ databases">
        <title>Draft Genome Sequence of Streptomyces tsukubaensis F601, a Producer of the immunosuppressant tacrolimus FK506.</title>
        <authorList>
            <person name="Zong G."/>
            <person name="Zhong C."/>
            <person name="Fu J."/>
            <person name="Qin R."/>
            <person name="Cao G."/>
        </authorList>
    </citation>
    <scope>NUCLEOTIDE SEQUENCE [LARGE SCALE GENOMIC DNA]</scope>
    <source>
        <strain evidence="1 2">F601</strain>
    </source>
</reference>
<organism evidence="1 2">
    <name type="scientific">Streptomyces tsukubensis</name>
    <dbReference type="NCBI Taxonomy" id="83656"/>
    <lineage>
        <taxon>Bacteria</taxon>
        <taxon>Bacillati</taxon>
        <taxon>Actinomycetota</taxon>
        <taxon>Actinomycetes</taxon>
        <taxon>Kitasatosporales</taxon>
        <taxon>Streptomycetaceae</taxon>
        <taxon>Streptomyces</taxon>
    </lineage>
</organism>
<dbReference type="Proteomes" id="UP000190539">
    <property type="component" value="Unassembled WGS sequence"/>
</dbReference>
<dbReference type="RefSeq" id="WP_077972129.1">
    <property type="nucleotide sequence ID" value="NZ_CP045178.1"/>
</dbReference>
<gene>
    <name evidence="1" type="ORF">B1H18_26565</name>
</gene>
<comment type="caution">
    <text evidence="1">The sequence shown here is derived from an EMBL/GenBank/DDBJ whole genome shotgun (WGS) entry which is preliminary data.</text>
</comment>